<reference evidence="2" key="1">
    <citation type="journal article" date="2018" name="Genome Biol.">
        <title>SKESA: strategic k-mer extension for scrupulous assemblies.</title>
        <authorList>
            <person name="Souvorov A."/>
            <person name="Agarwala R."/>
            <person name="Lipman D.J."/>
        </authorList>
    </citation>
    <scope>NUCLEOTIDE SEQUENCE</scope>
    <source>
        <strain evidence="2">Morganella morganii ARLG-3209</strain>
    </source>
</reference>
<dbReference type="AlphaFoldDB" id="A0A9Q4GPW8"/>
<evidence type="ECO:0000259" key="1">
    <source>
        <dbReference type="Pfam" id="PF04492"/>
    </source>
</evidence>
<dbReference type="NCBIfam" id="TIGR01610">
    <property type="entry name" value="phage_O_Nterm"/>
    <property type="match status" value="1"/>
</dbReference>
<reference evidence="3" key="3">
    <citation type="submission" date="2022-08" db="EMBL/GenBank/DDBJ databases">
        <authorList>
            <person name="Dale J.L."/>
        </authorList>
    </citation>
    <scope>NUCLEOTIDE SEQUENCE</scope>
    <source>
        <strain evidence="3">2022EL-00758</strain>
    </source>
</reference>
<dbReference type="EMBL" id="DACSWI010000001">
    <property type="protein sequence ID" value="HAT3807510.1"/>
    <property type="molecule type" value="Genomic_DNA"/>
</dbReference>
<feature type="domain" description="Bacteriophage lambda Replication protein O N-terminal" evidence="1">
    <location>
        <begin position="17"/>
        <end position="111"/>
    </location>
</feature>
<dbReference type="InterPro" id="IPR036388">
    <property type="entry name" value="WH-like_DNA-bd_sf"/>
</dbReference>
<dbReference type="InterPro" id="IPR006497">
    <property type="entry name" value="Phage_lambda_VrpO_N"/>
</dbReference>
<dbReference type="EMBL" id="JAPNMI010000002">
    <property type="protein sequence ID" value="MCY0788729.1"/>
    <property type="molecule type" value="Genomic_DNA"/>
</dbReference>
<dbReference type="InterPro" id="IPR036390">
    <property type="entry name" value="WH_DNA-bd_sf"/>
</dbReference>
<dbReference type="Proteomes" id="UP001076655">
    <property type="component" value="Unassembled WGS sequence"/>
</dbReference>
<sequence length="263" mass="30157">MNTAEVYEFPVKQEQPRVADLDDGYTKLANELLESLSCCNLTARQFRVMLALIRKTYGFGKKNDRIADSQLSEITGLSRQNVNKAKNELISMNYIVKDGNKIGVNKEVSAWKNQLRDTVSNLETKKVSKLETNDVSGLETHKRNTLKKKENIYTPISPKPEKPAKPEPFDANAHPLPDWLSRDTWVNWVTYRKDLKKPIKTKQTLNGLISRLTKFYEAGYTPESVIDESISNGWTGLFMPKSPPTRPRIVRPKRVQQFIPEDF</sequence>
<evidence type="ECO:0000313" key="2">
    <source>
        <dbReference type="EMBL" id="HAT3807510.1"/>
    </source>
</evidence>
<dbReference type="Gene3D" id="1.10.10.10">
    <property type="entry name" value="Winged helix-like DNA-binding domain superfamily/Winged helix DNA-binding domain"/>
    <property type="match status" value="1"/>
</dbReference>
<reference evidence="2" key="2">
    <citation type="submission" date="2020-10" db="EMBL/GenBank/DDBJ databases">
        <authorList>
            <consortium name="NCBI Pathogen Detection Project"/>
        </authorList>
    </citation>
    <scope>NUCLEOTIDE SEQUENCE</scope>
    <source>
        <strain evidence="2">Morganella morganii ARLG-3209</strain>
    </source>
</reference>
<organism evidence="3 4">
    <name type="scientific">Morganella morganii</name>
    <name type="common">Proteus morganii</name>
    <dbReference type="NCBI Taxonomy" id="582"/>
    <lineage>
        <taxon>Bacteria</taxon>
        <taxon>Pseudomonadati</taxon>
        <taxon>Pseudomonadota</taxon>
        <taxon>Gammaproteobacteria</taxon>
        <taxon>Enterobacterales</taxon>
        <taxon>Morganellaceae</taxon>
        <taxon>Morganella</taxon>
    </lineage>
</organism>
<dbReference type="Proteomes" id="UP000865968">
    <property type="component" value="Unassembled WGS sequence"/>
</dbReference>
<dbReference type="Pfam" id="PF04492">
    <property type="entry name" value="Phage_rep_O"/>
    <property type="match status" value="1"/>
</dbReference>
<gene>
    <name evidence="2" type="ORF">I8608_000298</name>
    <name evidence="3" type="ORF">N0392_03370</name>
</gene>
<dbReference type="SUPFAM" id="SSF46785">
    <property type="entry name" value="Winged helix' DNA-binding domain"/>
    <property type="match status" value="1"/>
</dbReference>
<proteinExistence type="predicted"/>
<protein>
    <submittedName>
        <fullName evidence="3">Replication protein</fullName>
    </submittedName>
</protein>
<dbReference type="GO" id="GO:0006260">
    <property type="term" value="P:DNA replication"/>
    <property type="evidence" value="ECO:0007669"/>
    <property type="project" value="InterPro"/>
</dbReference>
<accession>A0A9Q4GPW8</accession>
<name>A0A9Q4GPW8_MORMO</name>
<evidence type="ECO:0000313" key="3">
    <source>
        <dbReference type="EMBL" id="MCY0788729.1"/>
    </source>
</evidence>
<dbReference type="RefSeq" id="WP_049240430.1">
    <property type="nucleotide sequence ID" value="NZ_CAXOPK010000002.1"/>
</dbReference>
<comment type="caution">
    <text evidence="3">The sequence shown here is derived from an EMBL/GenBank/DDBJ whole genome shotgun (WGS) entry which is preliminary data.</text>
</comment>
<evidence type="ECO:0000313" key="4">
    <source>
        <dbReference type="Proteomes" id="UP001076655"/>
    </source>
</evidence>